<organism evidence="2 3">
    <name type="scientific">Peribacillus simplex NBRC 15720 = DSM 1321</name>
    <dbReference type="NCBI Taxonomy" id="1349754"/>
    <lineage>
        <taxon>Bacteria</taxon>
        <taxon>Bacillati</taxon>
        <taxon>Bacillota</taxon>
        <taxon>Bacilli</taxon>
        <taxon>Bacillales</taxon>
        <taxon>Bacillaceae</taxon>
        <taxon>Peribacillus</taxon>
    </lineage>
</organism>
<dbReference type="SUPFAM" id="SSF109604">
    <property type="entry name" value="HD-domain/PDEase-like"/>
    <property type="match status" value="1"/>
</dbReference>
<dbReference type="SMART" id="SM00471">
    <property type="entry name" value="HDc"/>
    <property type="match status" value="1"/>
</dbReference>
<evidence type="ECO:0000259" key="1">
    <source>
        <dbReference type="PROSITE" id="PS51832"/>
    </source>
</evidence>
<dbReference type="GeneID" id="56473901"/>
<dbReference type="CDD" id="cd00077">
    <property type="entry name" value="HDc"/>
    <property type="match status" value="1"/>
</dbReference>
<dbReference type="AlphaFoldDB" id="A0A223EI95"/>
<dbReference type="EMBL" id="CP017704">
    <property type="protein sequence ID" value="ASS94971.1"/>
    <property type="molecule type" value="Genomic_DNA"/>
</dbReference>
<accession>A0A223EI95</accession>
<dbReference type="Pfam" id="PF13487">
    <property type="entry name" value="HD_5"/>
    <property type="match status" value="1"/>
</dbReference>
<name>A0A223EI95_9BACI</name>
<dbReference type="Gene3D" id="1.10.3210.10">
    <property type="entry name" value="Hypothetical protein af1432"/>
    <property type="match status" value="1"/>
</dbReference>
<protein>
    <recommendedName>
        <fullName evidence="1">HD-GYP domain-containing protein</fullName>
    </recommendedName>
</protein>
<evidence type="ECO:0000313" key="3">
    <source>
        <dbReference type="Proteomes" id="UP000214618"/>
    </source>
</evidence>
<reference evidence="2 3" key="1">
    <citation type="submission" date="2016-10" db="EMBL/GenBank/DDBJ databases">
        <title>The whole genome sequencing and assembly of Bacillus simplex DSM 1321 strain.</title>
        <authorList>
            <person name="Park M.-K."/>
            <person name="Lee Y.-J."/>
            <person name="Yi H."/>
            <person name="Bahn Y.-S."/>
            <person name="Kim J.F."/>
            <person name="Lee D.-W."/>
        </authorList>
    </citation>
    <scope>NUCLEOTIDE SEQUENCE [LARGE SCALE GENOMIC DNA]</scope>
    <source>
        <strain evidence="2 3">DSM 1321</strain>
    </source>
</reference>
<gene>
    <name evidence="2" type="ORF">BS1321_14190</name>
</gene>
<evidence type="ECO:0000313" key="2">
    <source>
        <dbReference type="EMBL" id="ASS94971.1"/>
    </source>
</evidence>
<dbReference type="InterPro" id="IPR003607">
    <property type="entry name" value="HD/PDEase_dom"/>
</dbReference>
<dbReference type="InterPro" id="IPR037522">
    <property type="entry name" value="HD_GYP_dom"/>
</dbReference>
<dbReference type="PANTHER" id="PTHR43155:SF2">
    <property type="entry name" value="CYCLIC DI-GMP PHOSPHODIESTERASE PA4108"/>
    <property type="match status" value="1"/>
</dbReference>
<dbReference type="RefSeq" id="WP_063234031.1">
    <property type="nucleotide sequence ID" value="NZ_BCVO01000013.1"/>
</dbReference>
<sequence>MRLAITKSLSPGARLGKNIYNERGHILLCEGLTLTQKMINRLVSLNIPFVYIQDSRTDDIIPMPPVAGKLRREAINTIETTFLDMKNKMNLDGSFAIEQANVKFTQIVRNIMDELKRNKELMTLLADVYTYDDYIFTHSFNVTLYTLAIGMELNINNKNLEILGLGAILHDVGKMLVPLEILRKPGKLTEKEFEQIQKHADYGFHLIKNVHTVSLLVANCAYQHHERLDGSGYPRGIKGDEIHYFGKIIAVADVFDAVTSNRVYRKAMLPHQGLEVLYAGVGKKFDNTIIEAFRRAVAIYPNGLSVELNDGRKGVVSAQNEGIGDRPMIRILEEDGEQIKEPYEVDLNKNLHLLIMKCLNIQEPA</sequence>
<dbReference type="PROSITE" id="PS51832">
    <property type="entry name" value="HD_GYP"/>
    <property type="match status" value="1"/>
</dbReference>
<dbReference type="OrthoDB" id="9759601at2"/>
<dbReference type="PANTHER" id="PTHR43155">
    <property type="entry name" value="CYCLIC DI-GMP PHOSPHODIESTERASE PA4108-RELATED"/>
    <property type="match status" value="1"/>
</dbReference>
<feature type="domain" description="HD-GYP" evidence="1">
    <location>
        <begin position="113"/>
        <end position="309"/>
    </location>
</feature>
<proteinExistence type="predicted"/>
<dbReference type="Proteomes" id="UP000214618">
    <property type="component" value="Chromosome"/>
</dbReference>